<evidence type="ECO:0000313" key="2">
    <source>
        <dbReference type="EMBL" id="MDM7830091.1"/>
    </source>
</evidence>
<reference evidence="2 3" key="1">
    <citation type="submission" date="2023-06" db="EMBL/GenBank/DDBJ databases">
        <title>Cellulomonas sp. MW9 Whole genome sequence.</title>
        <authorList>
            <person name="Park S."/>
        </authorList>
    </citation>
    <scope>NUCLEOTIDE SEQUENCE [LARGE SCALE GENOMIC DNA]</scope>
    <source>
        <strain evidence="2 3">MW9</strain>
    </source>
</reference>
<sequence length="220" mass="22545">MTTFETPTPIRAVLDLPGAHLRLIAAERVSTTVEVLPANAGKSRDVKAADRTEVELRDGVLRMSIPVQHRLIGPSGEVEVTIQLPAGSHVEAIGAAEVRGVGRLGDVRTTGSYRTVKLDEAADVHLDAATGDITVGRLTGAAEITTTQGDISIAEAERGSLVLRTAAGSVTVGVAAGSSATLDAGTAYGRIQNGLRNTGGTPDVQIHATTSSGDIAAHSL</sequence>
<keyword evidence="3" id="KW-1185">Reference proteome</keyword>
<protein>
    <submittedName>
        <fullName evidence="2">DUF4097 family beta strand repeat-containing protein</fullName>
    </submittedName>
</protein>
<feature type="domain" description="DUF4097" evidence="1">
    <location>
        <begin position="53"/>
        <end position="215"/>
    </location>
</feature>
<dbReference type="Gene3D" id="2.160.20.120">
    <property type="match status" value="1"/>
</dbReference>
<name>A0ABT7S3A3_9CELL</name>
<evidence type="ECO:0000259" key="1">
    <source>
        <dbReference type="Pfam" id="PF13349"/>
    </source>
</evidence>
<evidence type="ECO:0000313" key="3">
    <source>
        <dbReference type="Proteomes" id="UP001321453"/>
    </source>
</evidence>
<dbReference type="InterPro" id="IPR025164">
    <property type="entry name" value="Toastrack_DUF4097"/>
</dbReference>
<dbReference type="EMBL" id="JAUCGR010000001">
    <property type="protein sequence ID" value="MDM7830091.1"/>
    <property type="molecule type" value="Genomic_DNA"/>
</dbReference>
<comment type="caution">
    <text evidence="2">The sequence shown here is derived from an EMBL/GenBank/DDBJ whole genome shotgun (WGS) entry which is preliminary data.</text>
</comment>
<dbReference type="RefSeq" id="WP_289444743.1">
    <property type="nucleotide sequence ID" value="NZ_JAUCGR010000001.1"/>
</dbReference>
<dbReference type="Proteomes" id="UP001321453">
    <property type="component" value="Unassembled WGS sequence"/>
</dbReference>
<accession>A0ABT7S3A3</accession>
<proteinExistence type="predicted"/>
<gene>
    <name evidence="2" type="ORF">QRT05_01980</name>
</gene>
<organism evidence="2 3">
    <name type="scientific">Cellulomonas edaphi</name>
    <dbReference type="NCBI Taxonomy" id="3053468"/>
    <lineage>
        <taxon>Bacteria</taxon>
        <taxon>Bacillati</taxon>
        <taxon>Actinomycetota</taxon>
        <taxon>Actinomycetes</taxon>
        <taxon>Micrococcales</taxon>
        <taxon>Cellulomonadaceae</taxon>
        <taxon>Cellulomonas</taxon>
    </lineage>
</organism>
<dbReference type="Pfam" id="PF13349">
    <property type="entry name" value="DUF4097"/>
    <property type="match status" value="1"/>
</dbReference>